<sequence>MLQKMNLTAVTDVNKVMGRHIEDSLAILPPLHDSYISHYNALSNLFMLGPVLGFLDWFWLLLVLFVLMVCQMLKYERKSRGENLGKKVSFRKKFDVAVARVVAEMRILGGSKKCREVTPFDGQIRIATALRGTSCFTLASSMPVVRASLLMTAIDLSIQLFKFFVSLYTQVNVIICGQ</sequence>
<evidence type="ECO:0000256" key="4">
    <source>
        <dbReference type="SAM" id="Phobius"/>
    </source>
</evidence>
<accession>A0AAD6LNY0</accession>
<evidence type="ECO:0000313" key="5">
    <source>
        <dbReference type="EMBL" id="KAJ6970426.1"/>
    </source>
</evidence>
<dbReference type="Proteomes" id="UP001164929">
    <property type="component" value="Chromosome 15"/>
</dbReference>
<name>A0AAD6LNY0_9ROSI</name>
<dbReference type="EMBL" id="JAQIZT010000015">
    <property type="protein sequence ID" value="KAJ6970426.1"/>
    <property type="molecule type" value="Genomic_DNA"/>
</dbReference>
<dbReference type="PANTHER" id="PTHR31760">
    <property type="entry name" value="S-ADENOSYL-L-METHIONINE-DEPENDENT METHYLTRANSFERASES SUPERFAMILY PROTEIN"/>
    <property type="match status" value="1"/>
</dbReference>
<comment type="caution">
    <text evidence="5">The sequence shown here is derived from an EMBL/GenBank/DDBJ whole genome shotgun (WGS) entry which is preliminary data.</text>
</comment>
<dbReference type="Gene3D" id="3.40.50.150">
    <property type="entry name" value="Vaccinia Virus protein VP39"/>
    <property type="match status" value="1"/>
</dbReference>
<feature type="transmembrane region" description="Helical" evidence="4">
    <location>
        <begin position="45"/>
        <end position="70"/>
    </location>
</feature>
<evidence type="ECO:0000256" key="2">
    <source>
        <dbReference type="ARBA" id="ARBA00022552"/>
    </source>
</evidence>
<dbReference type="GO" id="GO:0070043">
    <property type="term" value="F:rRNA (guanine-N7-)-methyltransferase activity"/>
    <property type="evidence" value="ECO:0007669"/>
    <property type="project" value="TreeGrafter"/>
</dbReference>
<keyword evidence="6" id="KW-1185">Reference proteome</keyword>
<evidence type="ECO:0000256" key="1">
    <source>
        <dbReference type="ARBA" id="ARBA00022490"/>
    </source>
</evidence>
<keyword evidence="2" id="KW-0698">rRNA processing</keyword>
<dbReference type="AlphaFoldDB" id="A0AAD6LNY0"/>
<keyword evidence="4" id="KW-0472">Membrane</keyword>
<keyword evidence="3" id="KW-0808">Transferase</keyword>
<dbReference type="InterPro" id="IPR029063">
    <property type="entry name" value="SAM-dependent_MTases_sf"/>
</dbReference>
<proteinExistence type="predicted"/>
<dbReference type="InterPro" id="IPR003682">
    <property type="entry name" value="rRNA_ssu_MeTfrase_G"/>
</dbReference>
<keyword evidence="4" id="KW-0812">Transmembrane</keyword>
<evidence type="ECO:0000313" key="6">
    <source>
        <dbReference type="Proteomes" id="UP001164929"/>
    </source>
</evidence>
<dbReference type="PANTHER" id="PTHR31760:SF0">
    <property type="entry name" value="S-ADENOSYL-L-METHIONINE-DEPENDENT METHYLTRANSFERASES SUPERFAMILY PROTEIN"/>
    <property type="match status" value="1"/>
</dbReference>
<evidence type="ECO:0000256" key="3">
    <source>
        <dbReference type="ARBA" id="ARBA00022679"/>
    </source>
</evidence>
<reference evidence="5" key="1">
    <citation type="journal article" date="2023" name="Mol. Ecol. Resour.">
        <title>Chromosome-level genome assembly of a triploid poplar Populus alba 'Berolinensis'.</title>
        <authorList>
            <person name="Chen S."/>
            <person name="Yu Y."/>
            <person name="Wang X."/>
            <person name="Wang S."/>
            <person name="Zhang T."/>
            <person name="Zhou Y."/>
            <person name="He R."/>
            <person name="Meng N."/>
            <person name="Wang Y."/>
            <person name="Liu W."/>
            <person name="Liu Z."/>
            <person name="Liu J."/>
            <person name="Guo Q."/>
            <person name="Huang H."/>
            <person name="Sederoff R.R."/>
            <person name="Wang G."/>
            <person name="Qu G."/>
            <person name="Chen S."/>
        </authorList>
    </citation>
    <scope>NUCLEOTIDE SEQUENCE</scope>
    <source>
        <strain evidence="5">SC-2020</strain>
    </source>
</reference>
<dbReference type="GO" id="GO:0005829">
    <property type="term" value="C:cytosol"/>
    <property type="evidence" value="ECO:0007669"/>
    <property type="project" value="TreeGrafter"/>
</dbReference>
<protein>
    <submittedName>
        <fullName evidence="5">Uncharacterized protein</fullName>
    </submittedName>
</protein>
<keyword evidence="1" id="KW-0963">Cytoplasm</keyword>
<organism evidence="5 6">
    <name type="scientific">Populus alba x Populus x berolinensis</name>
    <dbReference type="NCBI Taxonomy" id="444605"/>
    <lineage>
        <taxon>Eukaryota</taxon>
        <taxon>Viridiplantae</taxon>
        <taxon>Streptophyta</taxon>
        <taxon>Embryophyta</taxon>
        <taxon>Tracheophyta</taxon>
        <taxon>Spermatophyta</taxon>
        <taxon>Magnoliopsida</taxon>
        <taxon>eudicotyledons</taxon>
        <taxon>Gunneridae</taxon>
        <taxon>Pentapetalae</taxon>
        <taxon>rosids</taxon>
        <taxon>fabids</taxon>
        <taxon>Malpighiales</taxon>
        <taxon>Salicaceae</taxon>
        <taxon>Saliceae</taxon>
        <taxon>Populus</taxon>
    </lineage>
</organism>
<keyword evidence="4" id="KW-1133">Transmembrane helix</keyword>
<gene>
    <name evidence="5" type="ORF">NC653_034882</name>
</gene>